<feature type="compositionally biased region" description="Basic residues" evidence="1">
    <location>
        <begin position="148"/>
        <end position="172"/>
    </location>
</feature>
<evidence type="ECO:0000313" key="2">
    <source>
        <dbReference type="EMBL" id="CAA9470998.1"/>
    </source>
</evidence>
<proteinExistence type="predicted"/>
<feature type="non-terminal residue" evidence="2">
    <location>
        <position position="1"/>
    </location>
</feature>
<dbReference type="AlphaFoldDB" id="A0A6J4RLR0"/>
<feature type="compositionally biased region" description="Low complexity" evidence="1">
    <location>
        <begin position="51"/>
        <end position="88"/>
    </location>
</feature>
<dbReference type="EMBL" id="CADCVO010000070">
    <property type="protein sequence ID" value="CAA9470998.1"/>
    <property type="molecule type" value="Genomic_DNA"/>
</dbReference>
<feature type="compositionally biased region" description="Basic residues" evidence="1">
    <location>
        <begin position="37"/>
        <end position="47"/>
    </location>
</feature>
<feature type="compositionally biased region" description="Basic and acidic residues" evidence="1">
    <location>
        <begin position="20"/>
        <end position="36"/>
    </location>
</feature>
<organism evidence="2">
    <name type="scientific">uncultured Solirubrobacteraceae bacterium</name>
    <dbReference type="NCBI Taxonomy" id="1162706"/>
    <lineage>
        <taxon>Bacteria</taxon>
        <taxon>Bacillati</taxon>
        <taxon>Actinomycetota</taxon>
        <taxon>Thermoleophilia</taxon>
        <taxon>Solirubrobacterales</taxon>
        <taxon>Solirubrobacteraceae</taxon>
        <taxon>environmental samples</taxon>
    </lineage>
</organism>
<protein>
    <submittedName>
        <fullName evidence="2">Transcriptional regulator, AcrR family</fullName>
    </submittedName>
</protein>
<evidence type="ECO:0000256" key="1">
    <source>
        <dbReference type="SAM" id="MobiDB-lite"/>
    </source>
</evidence>
<sequence>GDGEHHPRGLGAGHPPPPARRRDPALRRRRPGDELRRRRGRCGRHQGRAVPPLRLQGRPRAGGLPRGRQPARPAGARGLRAGHGARAAARAHRRQRAPVHLARAVLPAPHRPPHRRGGRPSPAPGDRRARPPPAARAHDLPRPGGPGRRLHPPRRGRRGGRRDRQRRARGLRPRPPARAGRAPGPSRRPVPPAAGRSPVV</sequence>
<feature type="non-terminal residue" evidence="2">
    <location>
        <position position="200"/>
    </location>
</feature>
<accession>A0A6J4RLR0</accession>
<name>A0A6J4RLR0_9ACTN</name>
<gene>
    <name evidence="2" type="ORF">AVDCRST_MAG13-477</name>
</gene>
<feature type="region of interest" description="Disordered" evidence="1">
    <location>
        <begin position="1"/>
        <end position="200"/>
    </location>
</feature>
<reference evidence="2" key="1">
    <citation type="submission" date="2020-02" db="EMBL/GenBank/DDBJ databases">
        <authorList>
            <person name="Meier V. D."/>
        </authorList>
    </citation>
    <scope>NUCLEOTIDE SEQUENCE</scope>
    <source>
        <strain evidence="2">AVDCRST_MAG13</strain>
    </source>
</reference>